<reference evidence="3" key="1">
    <citation type="journal article" date="2019" name="Int. J. Syst. Evol. Microbiol.">
        <title>The Global Catalogue of Microorganisms (GCM) 10K type strain sequencing project: providing services to taxonomists for standard genome sequencing and annotation.</title>
        <authorList>
            <consortium name="The Broad Institute Genomics Platform"/>
            <consortium name="The Broad Institute Genome Sequencing Center for Infectious Disease"/>
            <person name="Wu L."/>
            <person name="Ma J."/>
        </authorList>
    </citation>
    <scope>NUCLEOTIDE SEQUENCE [LARGE SCALE GENOMIC DNA]</scope>
    <source>
        <strain evidence="3">KCTC 62192</strain>
    </source>
</reference>
<feature type="region of interest" description="Disordered" evidence="1">
    <location>
        <begin position="213"/>
        <end position="233"/>
    </location>
</feature>
<gene>
    <name evidence="2" type="ORF">ACFOES_02090</name>
</gene>
<protein>
    <recommendedName>
        <fullName evidence="4">Lipoprotein</fullName>
    </recommendedName>
</protein>
<sequence length="398" mass="44791">MTVGAVAVSILFKAFVAVALIALSGCYPGATTKEAVDAKQAHPKLSSDWLYLRLVRPSKAPVGLEDTERRIEEAVVRVRQRGDRYEMELPAKTESGRGIVPITFYNLSEGSKFHVMAWDIETRDGKFTNLEFMKIVGRTVELIPVDRTFLKEWKPATFNQRVAKRLLLSLESDGANPLVRNRTDLEAAMVAAEGIPEDWRTIYILQKERPQPYYAPKPKPQPKSVSNDSWKMGTATDPITKKVTRYANLKPIKTEPNTNMMFQFRCDGKRLQVLAWNNDIPFRNETPTTKVQLGLLEMRVDDRTSYKLVWASGGTNGQLLFDLNATGGLLVFATLGNPRVGDADVKWNAIWFLNTVAHARSVLVRTTDIRGRDYLATFAPNISIRRLADHLPACVKIK</sequence>
<dbReference type="Proteomes" id="UP001595443">
    <property type="component" value="Unassembled WGS sequence"/>
</dbReference>
<accession>A0ABV7ACC5</accession>
<dbReference type="EMBL" id="JBHRSK010000002">
    <property type="protein sequence ID" value="MFC2966872.1"/>
    <property type="molecule type" value="Genomic_DNA"/>
</dbReference>
<evidence type="ECO:0008006" key="4">
    <source>
        <dbReference type="Google" id="ProtNLM"/>
    </source>
</evidence>
<comment type="caution">
    <text evidence="2">The sequence shown here is derived from an EMBL/GenBank/DDBJ whole genome shotgun (WGS) entry which is preliminary data.</text>
</comment>
<keyword evidence="3" id="KW-1185">Reference proteome</keyword>
<evidence type="ECO:0000313" key="3">
    <source>
        <dbReference type="Proteomes" id="UP001595443"/>
    </source>
</evidence>
<dbReference type="RefSeq" id="WP_377831496.1">
    <property type="nucleotide sequence ID" value="NZ_JBHRSK010000002.1"/>
</dbReference>
<name>A0ABV7ACC5_9RHOB</name>
<evidence type="ECO:0000256" key="1">
    <source>
        <dbReference type="SAM" id="MobiDB-lite"/>
    </source>
</evidence>
<organism evidence="2 3">
    <name type="scientific">Acidimangrovimonas pyrenivorans</name>
    <dbReference type="NCBI Taxonomy" id="2030798"/>
    <lineage>
        <taxon>Bacteria</taxon>
        <taxon>Pseudomonadati</taxon>
        <taxon>Pseudomonadota</taxon>
        <taxon>Alphaproteobacteria</taxon>
        <taxon>Rhodobacterales</taxon>
        <taxon>Paracoccaceae</taxon>
        <taxon>Acidimangrovimonas</taxon>
    </lineage>
</organism>
<proteinExistence type="predicted"/>
<evidence type="ECO:0000313" key="2">
    <source>
        <dbReference type="EMBL" id="MFC2966872.1"/>
    </source>
</evidence>